<proteinExistence type="predicted"/>
<feature type="region of interest" description="Disordered" evidence="1">
    <location>
        <begin position="21"/>
        <end position="43"/>
    </location>
</feature>
<dbReference type="EMBL" id="BMTD01000019">
    <property type="protein sequence ID" value="GGV17688.1"/>
    <property type="molecule type" value="Genomic_DNA"/>
</dbReference>
<accession>A0A918IHX4</accession>
<name>A0A918IHX4_9ACTN</name>
<protein>
    <submittedName>
        <fullName evidence="2">Uncharacterized protein</fullName>
    </submittedName>
</protein>
<evidence type="ECO:0000313" key="2">
    <source>
        <dbReference type="EMBL" id="GGV17688.1"/>
    </source>
</evidence>
<evidence type="ECO:0000313" key="3">
    <source>
        <dbReference type="Proteomes" id="UP000618795"/>
    </source>
</evidence>
<keyword evidence="3" id="KW-1185">Reference proteome</keyword>
<reference evidence="2" key="2">
    <citation type="submission" date="2020-09" db="EMBL/GenBank/DDBJ databases">
        <authorList>
            <person name="Sun Q."/>
            <person name="Ohkuma M."/>
        </authorList>
    </citation>
    <scope>NUCLEOTIDE SEQUENCE</scope>
    <source>
        <strain evidence="2">JCM 4369</strain>
    </source>
</reference>
<feature type="compositionally biased region" description="Low complexity" evidence="1">
    <location>
        <begin position="31"/>
        <end position="43"/>
    </location>
</feature>
<comment type="caution">
    <text evidence="2">The sequence shown here is derived from an EMBL/GenBank/DDBJ whole genome shotgun (WGS) entry which is preliminary data.</text>
</comment>
<dbReference type="AlphaFoldDB" id="A0A918IHX4"/>
<organism evidence="2 3">
    <name type="scientific">Streptomyces filipinensis</name>
    <dbReference type="NCBI Taxonomy" id="66887"/>
    <lineage>
        <taxon>Bacteria</taxon>
        <taxon>Bacillati</taxon>
        <taxon>Actinomycetota</taxon>
        <taxon>Actinomycetes</taxon>
        <taxon>Kitasatosporales</taxon>
        <taxon>Streptomycetaceae</taxon>
        <taxon>Streptomyces</taxon>
    </lineage>
</organism>
<reference evidence="2" key="1">
    <citation type="journal article" date="2014" name="Int. J. Syst. Evol. Microbiol.">
        <title>Complete genome sequence of Corynebacterium casei LMG S-19264T (=DSM 44701T), isolated from a smear-ripened cheese.</title>
        <authorList>
            <consortium name="US DOE Joint Genome Institute (JGI-PGF)"/>
            <person name="Walter F."/>
            <person name="Albersmeier A."/>
            <person name="Kalinowski J."/>
            <person name="Ruckert C."/>
        </authorList>
    </citation>
    <scope>NUCLEOTIDE SEQUENCE</scope>
    <source>
        <strain evidence="2">JCM 4369</strain>
    </source>
</reference>
<sequence>MPISAPAAEEFPLMPATARRARRVDVERESSGGLAALLGGLTP</sequence>
<evidence type="ECO:0000256" key="1">
    <source>
        <dbReference type="SAM" id="MobiDB-lite"/>
    </source>
</evidence>
<dbReference type="Proteomes" id="UP000618795">
    <property type="component" value="Unassembled WGS sequence"/>
</dbReference>
<gene>
    <name evidence="2" type="ORF">GCM10010260_66480</name>
</gene>